<dbReference type="EMBL" id="JADCNM010000009">
    <property type="protein sequence ID" value="KAG0468752.1"/>
    <property type="molecule type" value="Genomic_DNA"/>
</dbReference>
<evidence type="ECO:0000313" key="3">
    <source>
        <dbReference type="Proteomes" id="UP000639772"/>
    </source>
</evidence>
<name>A0A835QGR7_VANPL</name>
<proteinExistence type="predicted"/>
<protein>
    <submittedName>
        <fullName evidence="2">Uncharacterized protein</fullName>
    </submittedName>
</protein>
<gene>
    <name evidence="2" type="ORF">HPP92_018080</name>
</gene>
<dbReference type="Proteomes" id="UP000639772">
    <property type="component" value="Chromosome 9"/>
</dbReference>
<feature type="region of interest" description="Disordered" evidence="1">
    <location>
        <begin position="88"/>
        <end position="113"/>
    </location>
</feature>
<sequence>MKVPRSSRQWRLMEFSLSEHCAVWLISGQSWLHMQKSAGMLMEPQASQGCLMAACRTHKEASGRAVESSTQPRAATWTAPLANTYAEAGQMGKRSMQGGRWMTRGARRRQGGA</sequence>
<organism evidence="2 3">
    <name type="scientific">Vanilla planifolia</name>
    <name type="common">Vanilla</name>
    <dbReference type="NCBI Taxonomy" id="51239"/>
    <lineage>
        <taxon>Eukaryota</taxon>
        <taxon>Viridiplantae</taxon>
        <taxon>Streptophyta</taxon>
        <taxon>Embryophyta</taxon>
        <taxon>Tracheophyta</taxon>
        <taxon>Spermatophyta</taxon>
        <taxon>Magnoliopsida</taxon>
        <taxon>Liliopsida</taxon>
        <taxon>Asparagales</taxon>
        <taxon>Orchidaceae</taxon>
        <taxon>Vanilloideae</taxon>
        <taxon>Vanilleae</taxon>
        <taxon>Vanilla</taxon>
    </lineage>
</organism>
<comment type="caution">
    <text evidence="2">The sequence shown here is derived from an EMBL/GenBank/DDBJ whole genome shotgun (WGS) entry which is preliminary data.</text>
</comment>
<evidence type="ECO:0000313" key="2">
    <source>
        <dbReference type="EMBL" id="KAG0468752.1"/>
    </source>
</evidence>
<accession>A0A835QGR7</accession>
<reference evidence="2 3" key="1">
    <citation type="journal article" date="2020" name="Nat. Food">
        <title>A phased Vanilla planifolia genome enables genetic improvement of flavour and production.</title>
        <authorList>
            <person name="Hasing T."/>
            <person name="Tang H."/>
            <person name="Brym M."/>
            <person name="Khazi F."/>
            <person name="Huang T."/>
            <person name="Chambers A.H."/>
        </authorList>
    </citation>
    <scope>NUCLEOTIDE SEQUENCE [LARGE SCALE GENOMIC DNA]</scope>
    <source>
        <tissue evidence="2">Leaf</tissue>
    </source>
</reference>
<evidence type="ECO:0000256" key="1">
    <source>
        <dbReference type="SAM" id="MobiDB-lite"/>
    </source>
</evidence>
<dbReference type="AlphaFoldDB" id="A0A835QGR7"/>